<keyword evidence="3" id="KW-1244">Viral short tail ejection system</keyword>
<keyword evidence="5" id="KW-1188">Viral release from host cell</keyword>
<accession>A0A8S5N6L1</accession>
<evidence type="ECO:0000256" key="7">
    <source>
        <dbReference type="ARBA" id="ARBA00022950"/>
    </source>
</evidence>
<evidence type="ECO:0000256" key="1">
    <source>
        <dbReference type="ARBA" id="ARBA00003421"/>
    </source>
</evidence>
<evidence type="ECO:0000256" key="9">
    <source>
        <dbReference type="ARBA" id="ARBA00023219"/>
    </source>
</evidence>
<comment type="function">
    <text evidence="1">Forms the portal vertex of the capsid. This portal plays critical roles in head assembly, genome packaging, neck/tail attachment, and genome ejection. The portal protein multimerizes as a single ring-shaped homododecamer arranged around a central channel.</text>
</comment>
<dbReference type="InterPro" id="IPR020991">
    <property type="entry name" value="Connector_podovirus"/>
</dbReference>
<keyword evidence="8" id="KW-1171">Viral genome ejection through host cell envelope</keyword>
<name>A0A8S5N6L1_9CAUD</name>
<keyword evidence="7" id="KW-0118">Viral capsid assembly</keyword>
<keyword evidence="6" id="KW-0946">Virion</keyword>
<evidence type="ECO:0000313" key="11">
    <source>
        <dbReference type="EMBL" id="DAD90329.1"/>
    </source>
</evidence>
<dbReference type="GO" id="GO:0044423">
    <property type="term" value="C:virion component"/>
    <property type="evidence" value="ECO:0007669"/>
    <property type="project" value="UniProtKB-KW"/>
</dbReference>
<evidence type="ECO:0000256" key="8">
    <source>
        <dbReference type="ARBA" id="ARBA00023009"/>
    </source>
</evidence>
<proteinExistence type="predicted"/>
<dbReference type="GO" id="GO:0099002">
    <property type="term" value="P:symbiont genome ejection through host cell envelope, short tail mechanism"/>
    <property type="evidence" value="ECO:0007669"/>
    <property type="project" value="UniProtKB-KW"/>
</dbReference>
<dbReference type="EMBL" id="BK015083">
    <property type="protein sequence ID" value="DAD90329.1"/>
    <property type="molecule type" value="Genomic_DNA"/>
</dbReference>
<keyword evidence="10" id="KW-1160">Virus entry into host cell</keyword>
<evidence type="ECO:0000256" key="3">
    <source>
        <dbReference type="ARBA" id="ARBA00022470"/>
    </source>
</evidence>
<comment type="subcellular location">
    <subcellularLocation>
        <location evidence="2">Virion</location>
    </subcellularLocation>
</comment>
<evidence type="ECO:0000256" key="2">
    <source>
        <dbReference type="ARBA" id="ARBA00004328"/>
    </source>
</evidence>
<evidence type="ECO:0000256" key="5">
    <source>
        <dbReference type="ARBA" id="ARBA00022612"/>
    </source>
</evidence>
<evidence type="ECO:0000256" key="4">
    <source>
        <dbReference type="ARBA" id="ARBA00022595"/>
    </source>
</evidence>
<keyword evidence="9" id="KW-0231">Viral genome packaging</keyword>
<evidence type="ECO:0000256" key="10">
    <source>
        <dbReference type="ARBA" id="ARBA00023296"/>
    </source>
</evidence>
<reference evidence="11" key="1">
    <citation type="journal article" date="2021" name="Proc. Natl. Acad. Sci. U.S.A.">
        <title>A Catalog of Tens of Thousands of Viruses from Human Metagenomes Reveals Hidden Associations with Chronic Diseases.</title>
        <authorList>
            <person name="Tisza M.J."/>
            <person name="Buck C.B."/>
        </authorList>
    </citation>
    <scope>NUCLEOTIDE SEQUENCE</scope>
    <source>
        <strain evidence="11">Ct7K12</strain>
    </source>
</reference>
<evidence type="ECO:0000256" key="6">
    <source>
        <dbReference type="ARBA" id="ARBA00022844"/>
    </source>
</evidence>
<sequence>MKKPSKEKLTYYFEEAKTYKDDIKGDYNETFELTDTSFTIKDDASRQKSVSRKVDSVVLESQRFLSNFIMISVFPKSQKWAELKSNLDVIKAIEEVNDSTAEMIKKELDEILEENSETVYRTNSNTNYYTEVAKSVSDCLKVGTGIFKIIELNSTAKPFTYSYQNLDNIFFLEDMQGKPNIVFKRYVEKNLQDLIDLFGHLNFKKPESLNNEEELTEKISVIETIIAEFDENKAVNVYHHFVHTEEFEEELVYEVLEYNPYVIFRWQVDSSNPWGIGIGRANKHLIQQLNENIEKRARHRDKIVDPPANFYGDISLRNKVSLKPGAINYGGEWNDANKMGIQPINLGTNLVPIEQDINDCRERIRKAYMAQPLGDVLETKNRSATEMELRQEMFRSEFSGTYELINTELLEPIFMNAYYILEKKGLLNTLENEDYVTHSKIHYVNELTQNSGREYGLRIIDFYNMASQLVPEEQRGFIIKSAEAVEDIRDKMNIPASIVNSKDEIIELVENQRRLLEIETLAQAQENVGKRQETGIPERVKQGVGGLGDI</sequence>
<protein>
    <submittedName>
        <fullName evidence="11">Head to tail connecting protein</fullName>
    </submittedName>
</protein>
<organism evidence="11">
    <name type="scientific">Podoviridae sp. ct7K12</name>
    <dbReference type="NCBI Taxonomy" id="2826540"/>
    <lineage>
        <taxon>Viruses</taxon>
        <taxon>Duplodnaviria</taxon>
        <taxon>Heunggongvirae</taxon>
        <taxon>Uroviricota</taxon>
        <taxon>Caudoviricetes</taxon>
    </lineage>
</organism>
<dbReference type="Pfam" id="PF12236">
    <property type="entry name" value="Head-tail_con"/>
    <property type="match status" value="1"/>
</dbReference>
<keyword evidence="4" id="KW-1162">Viral penetration into host cytoplasm</keyword>